<feature type="domain" description="Nucleotidyl transferase" evidence="6">
    <location>
        <begin position="4"/>
        <end position="247"/>
    </location>
</feature>
<gene>
    <name evidence="7" type="ORF">HLB00_07305</name>
</gene>
<dbReference type="Gene3D" id="3.90.550.10">
    <property type="entry name" value="Spore Coat Polysaccharide Biosynthesis Protein SpsA, Chain A"/>
    <property type="match status" value="1"/>
</dbReference>
<reference evidence="7 8" key="1">
    <citation type="submission" date="2020-05" db="EMBL/GenBank/DDBJ databases">
        <authorList>
            <person name="Zhang R."/>
        </authorList>
    </citation>
    <scope>NUCLEOTIDE SEQUENCE [LARGE SCALE GENOMIC DNA]</scope>
    <source>
        <strain evidence="7 8">DSM 28986</strain>
    </source>
</reference>
<proteinExistence type="inferred from homology"/>
<dbReference type="EC" id="2.7.7.9" evidence="2"/>
<dbReference type="PANTHER" id="PTHR43197">
    <property type="entry name" value="UTP--GLUCOSE-1-PHOSPHATE URIDYLYLTRANSFERASE"/>
    <property type="match status" value="1"/>
</dbReference>
<dbReference type="RefSeq" id="WP_171481822.1">
    <property type="nucleotide sequence ID" value="NZ_JABGBP010000269.1"/>
</dbReference>
<evidence type="ECO:0000256" key="3">
    <source>
        <dbReference type="ARBA" id="ARBA00022679"/>
    </source>
</evidence>
<dbReference type="EMBL" id="JABGBP010000269">
    <property type="protein sequence ID" value="NOL60633.1"/>
    <property type="molecule type" value="Genomic_DNA"/>
</dbReference>
<evidence type="ECO:0000259" key="6">
    <source>
        <dbReference type="Pfam" id="PF00483"/>
    </source>
</evidence>
<dbReference type="InterPro" id="IPR005835">
    <property type="entry name" value="NTP_transferase_dom"/>
</dbReference>
<dbReference type="GO" id="GO:0003983">
    <property type="term" value="F:UTP:glucose-1-phosphate uridylyltransferase activity"/>
    <property type="evidence" value="ECO:0007669"/>
    <property type="project" value="UniProtKB-EC"/>
</dbReference>
<dbReference type="Pfam" id="PF00483">
    <property type="entry name" value="NTP_transferase"/>
    <property type="match status" value="1"/>
</dbReference>
<organism evidence="7 8">
    <name type="scientific">Ferroplasma acidiphilum</name>
    <dbReference type="NCBI Taxonomy" id="74969"/>
    <lineage>
        <taxon>Archaea</taxon>
        <taxon>Methanobacteriati</taxon>
        <taxon>Thermoplasmatota</taxon>
        <taxon>Thermoplasmata</taxon>
        <taxon>Thermoplasmatales</taxon>
        <taxon>Ferroplasmaceae</taxon>
        <taxon>Ferroplasma</taxon>
    </lineage>
</organism>
<evidence type="ECO:0000256" key="5">
    <source>
        <dbReference type="ARBA" id="ARBA00048128"/>
    </source>
</evidence>
<comment type="similarity">
    <text evidence="1">Belongs to the UDPGP type 2 family.</text>
</comment>
<comment type="caution">
    <text evidence="7">The sequence shown here is derived from an EMBL/GenBank/DDBJ whole genome shotgun (WGS) entry which is preliminary data.</text>
</comment>
<evidence type="ECO:0000313" key="7">
    <source>
        <dbReference type="EMBL" id="NOL60633.1"/>
    </source>
</evidence>
<evidence type="ECO:0000256" key="2">
    <source>
        <dbReference type="ARBA" id="ARBA00012415"/>
    </source>
</evidence>
<dbReference type="GO" id="GO:0006011">
    <property type="term" value="P:UDP-alpha-D-glucose metabolic process"/>
    <property type="evidence" value="ECO:0007669"/>
    <property type="project" value="InterPro"/>
</dbReference>
<dbReference type="InterPro" id="IPR005771">
    <property type="entry name" value="GalU_uridylyltTrfase_bac/arc"/>
</dbReference>
<dbReference type="SUPFAM" id="SSF53448">
    <property type="entry name" value="Nucleotide-diphospho-sugar transferases"/>
    <property type="match status" value="1"/>
</dbReference>
<keyword evidence="3 7" id="KW-0808">Transferase</keyword>
<protein>
    <recommendedName>
        <fullName evidence="2">UTP--glucose-1-phosphate uridylyltransferase</fullName>
        <ecNumber evidence="2">2.7.7.9</ecNumber>
    </recommendedName>
</protein>
<keyword evidence="4" id="KW-0548">Nucleotidyltransferase</keyword>
<evidence type="ECO:0000256" key="4">
    <source>
        <dbReference type="ARBA" id="ARBA00022695"/>
    </source>
</evidence>
<dbReference type="InterPro" id="IPR029044">
    <property type="entry name" value="Nucleotide-diphossugar_trans"/>
</dbReference>
<dbReference type="PANTHER" id="PTHR43197:SF1">
    <property type="entry name" value="UTP--GLUCOSE-1-PHOSPHATE URIDYLYLTRANSFERASE"/>
    <property type="match status" value="1"/>
</dbReference>
<dbReference type="Proteomes" id="UP000546917">
    <property type="component" value="Unassembled WGS sequence"/>
</dbReference>
<dbReference type="AlphaFoldDB" id="A0A7K4FNP2"/>
<evidence type="ECO:0000313" key="8">
    <source>
        <dbReference type="Proteomes" id="UP000546917"/>
    </source>
</evidence>
<evidence type="ECO:0000256" key="1">
    <source>
        <dbReference type="ARBA" id="ARBA00006890"/>
    </source>
</evidence>
<sequence length="270" mass="30534">MIRKAIIPAAGSGSRFYPLTRAQPKEMLPLVDKPVIHYVVEEAVNSGLDEILIIVGAGKEAIINYFDKHKLDDKYMNDDIKNLPDIYFIRQKEQLGLADSIKYGKKFTDGEDFVVLLGDTVYKSTGKNTVTSELINDYNKHNKKTIIGLENVNKNLVNHYGIVSINMDTSTIISAVEKPDVHIAPSNLAITGTYIFNDNIYEYINNLKPGKNNELQLTDAINMLCLNDTVYGSIINGHRYDIGTMDLWLKSFLIFLKDNTKYSYILETVR</sequence>
<accession>A0A7K4FNP2</accession>
<name>A0A7K4FNP2_9ARCH</name>
<comment type="catalytic activity">
    <reaction evidence="5">
        <text>alpha-D-glucose 1-phosphate + UTP + H(+) = UDP-alpha-D-glucose + diphosphate</text>
        <dbReference type="Rhea" id="RHEA:19889"/>
        <dbReference type="ChEBI" id="CHEBI:15378"/>
        <dbReference type="ChEBI" id="CHEBI:33019"/>
        <dbReference type="ChEBI" id="CHEBI:46398"/>
        <dbReference type="ChEBI" id="CHEBI:58601"/>
        <dbReference type="ChEBI" id="CHEBI:58885"/>
        <dbReference type="EC" id="2.7.7.9"/>
    </reaction>
</comment>